<keyword evidence="1" id="KW-0472">Membrane</keyword>
<dbReference type="AlphaFoldDB" id="A0A6N7PWY9"/>
<feature type="transmembrane region" description="Helical" evidence="1">
    <location>
        <begin position="150"/>
        <end position="169"/>
    </location>
</feature>
<name>A0A6N7PWY9_9BACT</name>
<evidence type="ECO:0000313" key="3">
    <source>
        <dbReference type="Proteomes" id="UP000440224"/>
    </source>
</evidence>
<proteinExistence type="predicted"/>
<feature type="transmembrane region" description="Helical" evidence="1">
    <location>
        <begin position="214"/>
        <end position="231"/>
    </location>
</feature>
<keyword evidence="1" id="KW-0812">Transmembrane</keyword>
<dbReference type="EMBL" id="WJIE01000007">
    <property type="protein sequence ID" value="MRG95366.1"/>
    <property type="molecule type" value="Genomic_DNA"/>
</dbReference>
<protein>
    <submittedName>
        <fullName evidence="2">Uncharacterized protein</fullName>
    </submittedName>
</protein>
<gene>
    <name evidence="2" type="ORF">GF068_26120</name>
</gene>
<organism evidence="2 3">
    <name type="scientific">Polyangium spumosum</name>
    <dbReference type="NCBI Taxonomy" id="889282"/>
    <lineage>
        <taxon>Bacteria</taxon>
        <taxon>Pseudomonadati</taxon>
        <taxon>Myxococcota</taxon>
        <taxon>Polyangia</taxon>
        <taxon>Polyangiales</taxon>
        <taxon>Polyangiaceae</taxon>
        <taxon>Polyangium</taxon>
    </lineage>
</organism>
<reference evidence="2 3" key="1">
    <citation type="submission" date="2019-10" db="EMBL/GenBank/DDBJ databases">
        <title>A soil myxobacterium in the family Polyangiaceae.</title>
        <authorList>
            <person name="Li Y."/>
            <person name="Wang J."/>
        </authorList>
    </citation>
    <scope>NUCLEOTIDE SEQUENCE [LARGE SCALE GENOMIC DNA]</scope>
    <source>
        <strain evidence="2 3">DSM 14734</strain>
    </source>
</reference>
<evidence type="ECO:0000313" key="2">
    <source>
        <dbReference type="EMBL" id="MRG95366.1"/>
    </source>
</evidence>
<feature type="transmembrane region" description="Helical" evidence="1">
    <location>
        <begin position="251"/>
        <end position="270"/>
    </location>
</feature>
<dbReference type="RefSeq" id="WP_153822160.1">
    <property type="nucleotide sequence ID" value="NZ_WJIE01000007.1"/>
</dbReference>
<dbReference type="Proteomes" id="UP000440224">
    <property type="component" value="Unassembled WGS sequence"/>
</dbReference>
<evidence type="ECO:0000256" key="1">
    <source>
        <dbReference type="SAM" id="Phobius"/>
    </source>
</evidence>
<accession>A0A6N7PWY9</accession>
<feature type="transmembrane region" description="Helical" evidence="1">
    <location>
        <begin position="50"/>
        <end position="67"/>
    </location>
</feature>
<sequence length="280" mass="30959">MTHHDPTSPPTDLLWLRRLFTAFALLGLYLAVRAFRSPDQWPAGPHFDMLYTLVLLPLVGGACVAAYRGHFRTFILLALADRAISAFGALLYFLRMALPSSMFHSSKHPDYLAWNLLGASLSAALLVYLSRKYPPDVQALSTRARVPGALRLLQGGFLLGAAAITIDIAPDLGRHVTEESPHGHSCHWFFAQALVMALLASAFVAGMRRKWATFVSLGFVGSTLTAFYNITHLIMDSFQDEMLGTAYDPVYLSRNLPVFAFALFSVVYLARRFPPRLPSA</sequence>
<dbReference type="OrthoDB" id="9821261at2"/>
<feature type="transmembrane region" description="Helical" evidence="1">
    <location>
        <begin position="112"/>
        <end position="129"/>
    </location>
</feature>
<keyword evidence="3" id="KW-1185">Reference proteome</keyword>
<feature type="transmembrane region" description="Helical" evidence="1">
    <location>
        <begin position="189"/>
        <end position="207"/>
    </location>
</feature>
<comment type="caution">
    <text evidence="2">The sequence shown here is derived from an EMBL/GenBank/DDBJ whole genome shotgun (WGS) entry which is preliminary data.</text>
</comment>
<keyword evidence="1" id="KW-1133">Transmembrane helix</keyword>
<feature type="transmembrane region" description="Helical" evidence="1">
    <location>
        <begin position="74"/>
        <end position="92"/>
    </location>
</feature>